<protein>
    <submittedName>
        <fullName evidence="1">Uncharacterized protein</fullName>
    </submittedName>
</protein>
<evidence type="ECO:0000313" key="1">
    <source>
        <dbReference type="EMBL" id="MBD4337832.1"/>
    </source>
</evidence>
<dbReference type="AlphaFoldDB" id="A0A8I0H7S1"/>
<organism evidence="1 2">
    <name type="scientific">Xanthomonas citri pv. citri</name>
    <dbReference type="NCBI Taxonomy" id="611301"/>
    <lineage>
        <taxon>Bacteria</taxon>
        <taxon>Pseudomonadati</taxon>
        <taxon>Pseudomonadota</taxon>
        <taxon>Gammaproteobacteria</taxon>
        <taxon>Lysobacterales</taxon>
        <taxon>Lysobacteraceae</taxon>
        <taxon>Xanthomonas</taxon>
    </lineage>
</organism>
<reference evidence="1" key="1">
    <citation type="submission" date="2020-01" db="EMBL/GenBank/DDBJ databases">
        <authorList>
            <person name="Richard D."/>
        </authorList>
    </citation>
    <scope>NUCLEOTIDE SEQUENCE</scope>
    <source>
        <strain evidence="1">JP541</strain>
    </source>
</reference>
<dbReference type="EMBL" id="JAABFR010001377">
    <property type="protein sequence ID" value="MBD4337832.1"/>
    <property type="molecule type" value="Genomic_DNA"/>
</dbReference>
<gene>
    <name evidence="1" type="ORF">GUH15_17580</name>
</gene>
<proteinExistence type="predicted"/>
<name>A0A8I0H7S1_XANCI</name>
<dbReference type="Proteomes" id="UP000653002">
    <property type="component" value="Unassembled WGS sequence"/>
</dbReference>
<feature type="non-terminal residue" evidence="1">
    <location>
        <position position="78"/>
    </location>
</feature>
<sequence>GEYSRVCGRTPQTNNIIRQLVKTIVGRFRAMLREDVAPRTPSGGMMSQQEMAETRRINALDEIDARMLEEFLISGCAI</sequence>
<comment type="caution">
    <text evidence="1">The sequence shown here is derived from an EMBL/GenBank/DDBJ whole genome shotgun (WGS) entry which is preliminary data.</text>
</comment>
<accession>A0A8I0H7S1</accession>
<evidence type="ECO:0000313" key="2">
    <source>
        <dbReference type="Proteomes" id="UP000653002"/>
    </source>
</evidence>
<feature type="non-terminal residue" evidence="1">
    <location>
        <position position="1"/>
    </location>
</feature>